<evidence type="ECO:0000313" key="2">
    <source>
        <dbReference type="EMBL" id="TXH89666.1"/>
    </source>
</evidence>
<dbReference type="RefSeq" id="WP_276657120.1">
    <property type="nucleotide sequence ID" value="NZ_SSFD01000055.1"/>
</dbReference>
<reference evidence="2 3" key="1">
    <citation type="submission" date="2018-09" db="EMBL/GenBank/DDBJ databases">
        <title>Metagenome Assembled Genomes from an Advanced Water Purification Facility.</title>
        <authorList>
            <person name="Stamps B.W."/>
            <person name="Spear J.R."/>
        </authorList>
    </citation>
    <scope>NUCLEOTIDE SEQUENCE [LARGE SCALE GENOMIC DNA]</scope>
    <source>
        <strain evidence="2">Bin_27_1</strain>
    </source>
</reference>
<organism evidence="2 3">
    <name type="scientific">Thauera aminoaromatica</name>
    <dbReference type="NCBI Taxonomy" id="164330"/>
    <lineage>
        <taxon>Bacteria</taxon>
        <taxon>Pseudomonadati</taxon>
        <taxon>Pseudomonadota</taxon>
        <taxon>Betaproteobacteria</taxon>
        <taxon>Rhodocyclales</taxon>
        <taxon>Zoogloeaceae</taxon>
        <taxon>Thauera</taxon>
    </lineage>
</organism>
<protein>
    <submittedName>
        <fullName evidence="2">Cryptic plasmid protein A</fullName>
    </submittedName>
</protein>
<comment type="caution">
    <text evidence="2">The sequence shown here is derived from an EMBL/GenBank/DDBJ whole genome shotgun (WGS) entry which is preliminary data.</text>
</comment>
<feature type="region of interest" description="Disordered" evidence="1">
    <location>
        <begin position="1"/>
        <end position="24"/>
    </location>
</feature>
<evidence type="ECO:0000256" key="1">
    <source>
        <dbReference type="SAM" id="MobiDB-lite"/>
    </source>
</evidence>
<sequence length="104" mass="11377">MKIDETPLRGSPPGRPSDAGRQQPDGVVVLNARDERAIAWLIEQAGFEAVLQACKRIAGNRKLYPTNLAKILGLVIPQSVINTPASVARERIRELRAILAGRKQ</sequence>
<evidence type="ECO:0000313" key="3">
    <source>
        <dbReference type="Proteomes" id="UP000321192"/>
    </source>
</evidence>
<gene>
    <name evidence="2" type="ORF">E6Q80_04175</name>
</gene>
<proteinExistence type="predicted"/>
<name>A0A5C7T306_THASP</name>
<dbReference type="EMBL" id="SSFD01000055">
    <property type="protein sequence ID" value="TXH89666.1"/>
    <property type="molecule type" value="Genomic_DNA"/>
</dbReference>
<dbReference type="Proteomes" id="UP000321192">
    <property type="component" value="Unassembled WGS sequence"/>
</dbReference>
<dbReference type="Pfam" id="PF25860">
    <property type="entry name" value="CPPA"/>
    <property type="match status" value="1"/>
</dbReference>
<dbReference type="AlphaFoldDB" id="A0A5C7T306"/>
<accession>A0A5C7T306</accession>
<dbReference type="InterPro" id="IPR058891">
    <property type="entry name" value="CPPA"/>
</dbReference>